<dbReference type="Pfam" id="PF13561">
    <property type="entry name" value="adh_short_C2"/>
    <property type="match status" value="1"/>
</dbReference>
<dbReference type="AlphaFoldDB" id="A0A6G7K8U2"/>
<dbReference type="SUPFAM" id="SSF51735">
    <property type="entry name" value="NAD(P)-binding Rossmann-fold domains"/>
    <property type="match status" value="1"/>
</dbReference>
<name>A0A6G7K8U2_9LACT</name>
<dbReference type="Gene3D" id="3.40.50.720">
    <property type="entry name" value="NAD(P)-binding Rossmann-like Domain"/>
    <property type="match status" value="1"/>
</dbReference>
<proteinExistence type="inferred from homology"/>
<comment type="similarity">
    <text evidence="1">Belongs to the short-chain dehydrogenases/reductases (SDR) family.</text>
</comment>
<keyword evidence="5" id="KW-1185">Reference proteome</keyword>
<dbReference type="NCBIfam" id="NF005559">
    <property type="entry name" value="PRK07231.1"/>
    <property type="match status" value="1"/>
</dbReference>
<evidence type="ECO:0000256" key="3">
    <source>
        <dbReference type="SAM" id="MobiDB-lite"/>
    </source>
</evidence>
<evidence type="ECO:0000313" key="5">
    <source>
        <dbReference type="Proteomes" id="UP000501451"/>
    </source>
</evidence>
<sequence length="291" mass="31366">MTDKEKDIIETEEPKKGYFQDDDSHAMSPEEQIDNPYYRAANKLEGKVAVITGADSGIGAAAAVAFAKEGAKLVLTDLDNEADAEKTRQLCEKYGAEVLWLTGDVGDEAFAAEIVSRTVEHFGDIDILVNNAAQQLEQESILDISAAQLDRTFRTNIFAMFYLVKAAFKHLAKGASIINTASITAYRGSPKLLDYASTKGAIVAFTRSLALNDEITERKIRVNAVAPGPIWTPLIPATVGRTKEEHGGSQPLGRAGESYECAPAYVYLASDDSSYVTGQTIHINGGEVVNG</sequence>
<feature type="compositionally biased region" description="Basic and acidic residues" evidence="3">
    <location>
        <begin position="1"/>
        <end position="25"/>
    </location>
</feature>
<dbReference type="InterPro" id="IPR036291">
    <property type="entry name" value="NAD(P)-bd_dom_sf"/>
</dbReference>
<dbReference type="PANTHER" id="PTHR48107:SF16">
    <property type="entry name" value="NADPH-DEPENDENT ALDEHYDE REDUCTASE 1, CHLOROPLASTIC"/>
    <property type="match status" value="1"/>
</dbReference>
<dbReference type="EMBL" id="CP049740">
    <property type="protein sequence ID" value="QII81631.1"/>
    <property type="molecule type" value="Genomic_DNA"/>
</dbReference>
<dbReference type="FunFam" id="3.40.50.720:FF:000084">
    <property type="entry name" value="Short-chain dehydrogenase reductase"/>
    <property type="match status" value="1"/>
</dbReference>
<dbReference type="PRINTS" id="PR00080">
    <property type="entry name" value="SDRFAMILY"/>
</dbReference>
<evidence type="ECO:0000256" key="1">
    <source>
        <dbReference type="ARBA" id="ARBA00006484"/>
    </source>
</evidence>
<dbReference type="PANTHER" id="PTHR48107">
    <property type="entry name" value="NADPH-DEPENDENT ALDEHYDE REDUCTASE-LIKE PROTEIN, CHLOROPLASTIC-RELATED"/>
    <property type="match status" value="1"/>
</dbReference>
<dbReference type="KEGG" id="jar:G7057_03495"/>
<dbReference type="InterPro" id="IPR002347">
    <property type="entry name" value="SDR_fam"/>
</dbReference>
<dbReference type="Proteomes" id="UP000501451">
    <property type="component" value="Chromosome"/>
</dbReference>
<dbReference type="PROSITE" id="PS00061">
    <property type="entry name" value="ADH_SHORT"/>
    <property type="match status" value="1"/>
</dbReference>
<organism evidence="4 5">
    <name type="scientific">Jeotgalibaca arthritidis</name>
    <dbReference type="NCBI Taxonomy" id="1868794"/>
    <lineage>
        <taxon>Bacteria</taxon>
        <taxon>Bacillati</taxon>
        <taxon>Bacillota</taxon>
        <taxon>Bacilli</taxon>
        <taxon>Lactobacillales</taxon>
        <taxon>Carnobacteriaceae</taxon>
        <taxon>Jeotgalibaca</taxon>
    </lineage>
</organism>
<keyword evidence="2 4" id="KW-0560">Oxidoreductase</keyword>
<dbReference type="GO" id="GO:0008206">
    <property type="term" value="P:bile acid metabolic process"/>
    <property type="evidence" value="ECO:0007669"/>
    <property type="project" value="UniProtKB-ARBA"/>
</dbReference>
<dbReference type="PRINTS" id="PR00081">
    <property type="entry name" value="GDHRDH"/>
</dbReference>
<evidence type="ECO:0000313" key="4">
    <source>
        <dbReference type="EMBL" id="QII81631.1"/>
    </source>
</evidence>
<dbReference type="EC" id="1.1.1.47" evidence="4"/>
<feature type="region of interest" description="Disordered" evidence="3">
    <location>
        <begin position="1"/>
        <end position="27"/>
    </location>
</feature>
<evidence type="ECO:0000256" key="2">
    <source>
        <dbReference type="ARBA" id="ARBA00023002"/>
    </source>
</evidence>
<reference evidence="4 5" key="1">
    <citation type="journal article" date="2017" name="Int. J. Syst. Evol. Microbiol.">
        <title>Jeotgalibaca porci sp. nov. and Jeotgalibaca arthritidis sp. nov., isolated from pigs, and emended description of the genus Jeotgalibaca.</title>
        <authorList>
            <person name="Zamora L."/>
            <person name="Perez-Sancho M."/>
            <person name="Dominguez L."/>
            <person name="Fernandez-Garayzabal J.F."/>
            <person name="Vela A.I."/>
        </authorList>
    </citation>
    <scope>NUCLEOTIDE SEQUENCE [LARGE SCALE GENOMIC DNA]</scope>
    <source>
        <strain evidence="4 5">CECT 9157</strain>
    </source>
</reference>
<gene>
    <name evidence="4" type="ORF">G7057_03495</name>
</gene>
<protein>
    <submittedName>
        <fullName evidence="4">Glucose 1-dehydrogenase</fullName>
        <ecNumber evidence="4">1.1.1.47</ecNumber>
    </submittedName>
</protein>
<accession>A0A6G7K8U2</accession>
<dbReference type="RefSeq" id="WP_166161381.1">
    <property type="nucleotide sequence ID" value="NZ_CP049740.1"/>
</dbReference>
<dbReference type="InterPro" id="IPR020904">
    <property type="entry name" value="Sc_DH/Rdtase_CS"/>
</dbReference>
<dbReference type="GO" id="GO:0047936">
    <property type="term" value="F:glucose 1-dehydrogenase [NAD(P)+] activity"/>
    <property type="evidence" value="ECO:0007669"/>
    <property type="project" value="UniProtKB-EC"/>
</dbReference>